<organism evidence="8 9">
    <name type="scientific">Pallidibacillus pasinlerensis</name>
    <dbReference type="NCBI Taxonomy" id="2703818"/>
    <lineage>
        <taxon>Bacteria</taxon>
        <taxon>Bacillati</taxon>
        <taxon>Bacillota</taxon>
        <taxon>Bacilli</taxon>
        <taxon>Bacillales</taxon>
        <taxon>Bacillaceae</taxon>
        <taxon>Pallidibacillus</taxon>
    </lineage>
</organism>
<evidence type="ECO:0000256" key="2">
    <source>
        <dbReference type="ARBA" id="ARBA00023015"/>
    </source>
</evidence>
<evidence type="ECO:0000256" key="3">
    <source>
        <dbReference type="ARBA" id="ARBA00023082"/>
    </source>
</evidence>
<protein>
    <submittedName>
        <fullName evidence="8">Sigma-70 family RNA polymerase sigma factor</fullName>
    </submittedName>
</protein>
<dbReference type="InterPro" id="IPR007627">
    <property type="entry name" value="RNA_pol_sigma70_r2"/>
</dbReference>
<evidence type="ECO:0000256" key="1">
    <source>
        <dbReference type="ARBA" id="ARBA00010641"/>
    </source>
</evidence>
<dbReference type="InterPro" id="IPR013324">
    <property type="entry name" value="RNA_pol_sigma_r3/r4-like"/>
</dbReference>
<dbReference type="InterPro" id="IPR014284">
    <property type="entry name" value="RNA_pol_sigma-70_dom"/>
</dbReference>
<dbReference type="SUPFAM" id="SSF88946">
    <property type="entry name" value="Sigma2 domain of RNA polymerase sigma factors"/>
    <property type="match status" value="1"/>
</dbReference>
<dbReference type="InterPro" id="IPR007630">
    <property type="entry name" value="RNA_pol_sigma70_r4"/>
</dbReference>
<dbReference type="Proteomes" id="UP000743899">
    <property type="component" value="Unassembled WGS sequence"/>
</dbReference>
<dbReference type="PANTHER" id="PTHR43133">
    <property type="entry name" value="RNA POLYMERASE ECF-TYPE SIGMA FACTO"/>
    <property type="match status" value="1"/>
</dbReference>
<sequence length="195" mass="22562">MDNQESIQLLENIASGSRVAFNIFYEKYISFVYQIALSIIQDQSEAEDVCHDVFLEVFQKAEQYSKTKGSVKTWLAVKTKSRAIDRIRKNKYLLVKRLEQLIEMNGKVNGADLQFLQMFEQNLVFDALNCLPKEQREAIIRAYYRGETHKEIASTMKKPLGSVKSLIRYGINNLRKQKDLINWIDTSRGEKKSGA</sequence>
<dbReference type="RefSeq" id="WP_161919244.1">
    <property type="nucleotide sequence ID" value="NZ_JAACYS010000003.1"/>
</dbReference>
<reference evidence="8 9" key="1">
    <citation type="submission" date="2020-01" db="EMBL/GenBank/DDBJ databases">
        <title>A novel Bacillus sp. from Pasinler.</title>
        <authorList>
            <person name="Adiguzel A."/>
            <person name="Ay H."/>
            <person name="Baltaci M.O."/>
        </authorList>
    </citation>
    <scope>NUCLEOTIDE SEQUENCE [LARGE SCALE GENOMIC DNA]</scope>
    <source>
        <strain evidence="8 9">P1</strain>
    </source>
</reference>
<keyword evidence="3" id="KW-0731">Sigma factor</keyword>
<dbReference type="InterPro" id="IPR036388">
    <property type="entry name" value="WH-like_DNA-bd_sf"/>
</dbReference>
<dbReference type="InterPro" id="IPR013325">
    <property type="entry name" value="RNA_pol_sigma_r2"/>
</dbReference>
<proteinExistence type="inferred from homology"/>
<feature type="domain" description="RNA polymerase sigma-70 region 2" evidence="6">
    <location>
        <begin position="24"/>
        <end position="91"/>
    </location>
</feature>
<dbReference type="Gene3D" id="1.10.10.10">
    <property type="entry name" value="Winged helix-like DNA-binding domain superfamily/Winged helix DNA-binding domain"/>
    <property type="match status" value="1"/>
</dbReference>
<keyword evidence="4" id="KW-0238">DNA-binding</keyword>
<evidence type="ECO:0000259" key="7">
    <source>
        <dbReference type="Pfam" id="PF04545"/>
    </source>
</evidence>
<evidence type="ECO:0000256" key="4">
    <source>
        <dbReference type="ARBA" id="ARBA00023125"/>
    </source>
</evidence>
<dbReference type="Pfam" id="PF04542">
    <property type="entry name" value="Sigma70_r2"/>
    <property type="match status" value="1"/>
</dbReference>
<evidence type="ECO:0000259" key="6">
    <source>
        <dbReference type="Pfam" id="PF04542"/>
    </source>
</evidence>
<gene>
    <name evidence="8" type="ORF">GW534_01280</name>
</gene>
<keyword evidence="2" id="KW-0805">Transcription regulation</keyword>
<keyword evidence="5" id="KW-0804">Transcription</keyword>
<feature type="domain" description="RNA polymerase sigma-70 region 4" evidence="7">
    <location>
        <begin position="127"/>
        <end position="176"/>
    </location>
</feature>
<accession>A0ABX0A279</accession>
<dbReference type="EMBL" id="JAACYS010000003">
    <property type="protein sequence ID" value="NCU16410.1"/>
    <property type="molecule type" value="Genomic_DNA"/>
</dbReference>
<keyword evidence="9" id="KW-1185">Reference proteome</keyword>
<dbReference type="InterPro" id="IPR039425">
    <property type="entry name" value="RNA_pol_sigma-70-like"/>
</dbReference>
<dbReference type="PANTHER" id="PTHR43133:SF62">
    <property type="entry name" value="RNA POLYMERASE SIGMA FACTOR SIGZ"/>
    <property type="match status" value="1"/>
</dbReference>
<evidence type="ECO:0000313" key="9">
    <source>
        <dbReference type="Proteomes" id="UP000743899"/>
    </source>
</evidence>
<evidence type="ECO:0000313" key="8">
    <source>
        <dbReference type="EMBL" id="NCU16410.1"/>
    </source>
</evidence>
<comment type="caution">
    <text evidence="8">The sequence shown here is derived from an EMBL/GenBank/DDBJ whole genome shotgun (WGS) entry which is preliminary data.</text>
</comment>
<evidence type="ECO:0000256" key="5">
    <source>
        <dbReference type="ARBA" id="ARBA00023163"/>
    </source>
</evidence>
<dbReference type="Pfam" id="PF04545">
    <property type="entry name" value="Sigma70_r4"/>
    <property type="match status" value="1"/>
</dbReference>
<name>A0ABX0A279_9BACI</name>
<dbReference type="NCBIfam" id="TIGR02937">
    <property type="entry name" value="sigma70-ECF"/>
    <property type="match status" value="1"/>
</dbReference>
<dbReference type="SUPFAM" id="SSF88659">
    <property type="entry name" value="Sigma3 and sigma4 domains of RNA polymerase sigma factors"/>
    <property type="match status" value="1"/>
</dbReference>
<comment type="similarity">
    <text evidence="1">Belongs to the sigma-70 factor family. ECF subfamily.</text>
</comment>
<dbReference type="Gene3D" id="1.10.1740.10">
    <property type="match status" value="1"/>
</dbReference>